<proteinExistence type="predicted"/>
<reference evidence="1" key="1">
    <citation type="submission" date="2022-10" db="EMBL/GenBank/DDBJ databases">
        <title>Tapping the CABI collections for fungal endophytes: first genome assemblies for Collariella, Neodidymelliopsis, Ascochyta clinopodiicola, Didymella pomorum, Didymosphaeria variabile, Neocosmospora piperis and Neocucurbitaria cava.</title>
        <authorList>
            <person name="Hill R."/>
        </authorList>
    </citation>
    <scope>NUCLEOTIDE SEQUENCE</scope>
    <source>
        <strain evidence="1">IMI 366586</strain>
    </source>
</reference>
<dbReference type="AlphaFoldDB" id="A0A9W8W8J9"/>
<protein>
    <submittedName>
        <fullName evidence="1">Uncharacterized protein</fullName>
    </submittedName>
</protein>
<gene>
    <name evidence="1" type="ORF">N0V84_008162</name>
</gene>
<evidence type="ECO:0000313" key="2">
    <source>
        <dbReference type="Proteomes" id="UP001140502"/>
    </source>
</evidence>
<keyword evidence="2" id="KW-1185">Reference proteome</keyword>
<organism evidence="1 2">
    <name type="scientific">Fusarium piperis</name>
    <dbReference type="NCBI Taxonomy" id="1435070"/>
    <lineage>
        <taxon>Eukaryota</taxon>
        <taxon>Fungi</taxon>
        <taxon>Dikarya</taxon>
        <taxon>Ascomycota</taxon>
        <taxon>Pezizomycotina</taxon>
        <taxon>Sordariomycetes</taxon>
        <taxon>Hypocreomycetidae</taxon>
        <taxon>Hypocreales</taxon>
        <taxon>Nectriaceae</taxon>
        <taxon>Fusarium</taxon>
        <taxon>Fusarium solani species complex</taxon>
    </lineage>
</organism>
<dbReference type="EMBL" id="JAPEUR010000194">
    <property type="protein sequence ID" value="KAJ4315828.1"/>
    <property type="molecule type" value="Genomic_DNA"/>
</dbReference>
<dbReference type="OrthoDB" id="4685598at2759"/>
<evidence type="ECO:0000313" key="1">
    <source>
        <dbReference type="EMBL" id="KAJ4315828.1"/>
    </source>
</evidence>
<dbReference type="Proteomes" id="UP001140502">
    <property type="component" value="Unassembled WGS sequence"/>
</dbReference>
<accession>A0A9W8W8J9</accession>
<sequence>MSLAEATSELLRRIEELEYLVKKQNGDPAPIPTVTDIPPHHTEMSLPQLDQNDSLAFLASMIDPPDVFPSTFPVTIHPEYSGFDWPPPNADESEDEPLTIPIGHLTPTSSLFSLEPIQKLIGEYPEDFFYQIESAREFVPDVP</sequence>
<name>A0A9W8W8J9_9HYPO</name>
<comment type="caution">
    <text evidence="1">The sequence shown here is derived from an EMBL/GenBank/DDBJ whole genome shotgun (WGS) entry which is preliminary data.</text>
</comment>